<proteinExistence type="predicted"/>
<organism evidence="2 3">
    <name type="scientific">Tautonia plasticadhaerens</name>
    <dbReference type="NCBI Taxonomy" id="2527974"/>
    <lineage>
        <taxon>Bacteria</taxon>
        <taxon>Pseudomonadati</taxon>
        <taxon>Planctomycetota</taxon>
        <taxon>Planctomycetia</taxon>
        <taxon>Isosphaerales</taxon>
        <taxon>Isosphaeraceae</taxon>
        <taxon>Tautonia</taxon>
    </lineage>
</organism>
<feature type="compositionally biased region" description="Polar residues" evidence="1">
    <location>
        <begin position="1"/>
        <end position="10"/>
    </location>
</feature>
<sequence>MDSTPCSSGTAPVVRSPGSDRVDDHPIPDTPGVPRRGACLLARGTTGSIPRPEAQGDVPGRGIELRAEVGRVRGKLATFRDRYLAVLVADRAQVERDGAMQLLPWASDPAERRACQAAVAVLERAMSVPGERHLPAPPELQALAELVDVPSEPGFVIRDGRIDWRIAPFPEWRPDLREASARELLALVGCPAEGERPATEELRHALPRVRRWFLGRVPGELTGRSDLAEYLPLVAVLDPAFARTLLDARTIRAAVRRNPALEPEERAQRLRLIDTGFYRGELGLALARVLGALANDQFDQIGRFLDLPEVHGNQGYLIPKYLLVVLTRKVVTLQDLAVGVDGRRNRDPRIGRPATALMVD</sequence>
<accession>A0A518HAB1</accession>
<name>A0A518HAB1_9BACT</name>
<evidence type="ECO:0000313" key="2">
    <source>
        <dbReference type="EMBL" id="QDV37788.1"/>
    </source>
</evidence>
<feature type="compositionally biased region" description="Basic and acidic residues" evidence="1">
    <location>
        <begin position="18"/>
        <end position="27"/>
    </location>
</feature>
<protein>
    <submittedName>
        <fullName evidence="2">Uncharacterized protein</fullName>
    </submittedName>
</protein>
<dbReference type="Proteomes" id="UP000317835">
    <property type="component" value="Chromosome"/>
</dbReference>
<keyword evidence="3" id="KW-1185">Reference proteome</keyword>
<dbReference type="AlphaFoldDB" id="A0A518HAB1"/>
<dbReference type="EMBL" id="CP036426">
    <property type="protein sequence ID" value="QDV37788.1"/>
    <property type="molecule type" value="Genomic_DNA"/>
</dbReference>
<feature type="region of interest" description="Disordered" evidence="1">
    <location>
        <begin position="1"/>
        <end position="36"/>
    </location>
</feature>
<dbReference type="KEGG" id="tpla:ElP_57340"/>
<dbReference type="RefSeq" id="WP_145275837.1">
    <property type="nucleotide sequence ID" value="NZ_CP036426.1"/>
</dbReference>
<evidence type="ECO:0000313" key="3">
    <source>
        <dbReference type="Proteomes" id="UP000317835"/>
    </source>
</evidence>
<evidence type="ECO:0000256" key="1">
    <source>
        <dbReference type="SAM" id="MobiDB-lite"/>
    </source>
</evidence>
<reference evidence="2 3" key="1">
    <citation type="submission" date="2019-02" db="EMBL/GenBank/DDBJ databases">
        <title>Deep-cultivation of Planctomycetes and their phenomic and genomic characterization uncovers novel biology.</title>
        <authorList>
            <person name="Wiegand S."/>
            <person name="Jogler M."/>
            <person name="Boedeker C."/>
            <person name="Pinto D."/>
            <person name="Vollmers J."/>
            <person name="Rivas-Marin E."/>
            <person name="Kohn T."/>
            <person name="Peeters S.H."/>
            <person name="Heuer A."/>
            <person name="Rast P."/>
            <person name="Oberbeckmann S."/>
            <person name="Bunk B."/>
            <person name="Jeske O."/>
            <person name="Meyerdierks A."/>
            <person name="Storesund J.E."/>
            <person name="Kallscheuer N."/>
            <person name="Luecker S."/>
            <person name="Lage O.M."/>
            <person name="Pohl T."/>
            <person name="Merkel B.J."/>
            <person name="Hornburger P."/>
            <person name="Mueller R.-W."/>
            <person name="Bruemmer F."/>
            <person name="Labrenz M."/>
            <person name="Spormann A.M."/>
            <person name="Op den Camp H."/>
            <person name="Overmann J."/>
            <person name="Amann R."/>
            <person name="Jetten M.S.M."/>
            <person name="Mascher T."/>
            <person name="Medema M.H."/>
            <person name="Devos D.P."/>
            <person name="Kaster A.-K."/>
            <person name="Ovreas L."/>
            <person name="Rohde M."/>
            <person name="Galperin M.Y."/>
            <person name="Jogler C."/>
        </authorList>
    </citation>
    <scope>NUCLEOTIDE SEQUENCE [LARGE SCALE GENOMIC DNA]</scope>
    <source>
        <strain evidence="2 3">ElP</strain>
    </source>
</reference>
<gene>
    <name evidence="2" type="ORF">ElP_57340</name>
</gene>
<dbReference type="OrthoDB" id="9814707at2"/>